<feature type="domain" description="ABC transporter" evidence="6">
    <location>
        <begin position="484"/>
        <end position="764"/>
    </location>
</feature>
<dbReference type="PROSITE" id="PS50893">
    <property type="entry name" value="ABC_TRANSPORTER_2"/>
    <property type="match status" value="2"/>
</dbReference>
<dbReference type="OrthoDB" id="10255969at2759"/>
<keyword evidence="2" id="KW-0813">Transport</keyword>
<keyword evidence="3" id="KW-0547">Nucleotide-binding</keyword>
<protein>
    <submittedName>
        <fullName evidence="7">Related to ABC transporter family members</fullName>
    </submittedName>
</protein>
<evidence type="ECO:0000256" key="4">
    <source>
        <dbReference type="ARBA" id="ARBA00022840"/>
    </source>
</evidence>
<dbReference type="EMBL" id="OOIP01000023">
    <property type="protein sequence ID" value="SPO40934.1"/>
    <property type="molecule type" value="Genomic_DNA"/>
</dbReference>
<feature type="region of interest" description="Disordered" evidence="5">
    <location>
        <begin position="428"/>
        <end position="454"/>
    </location>
</feature>
<dbReference type="AlphaFoldDB" id="A0A5C3F8Z9"/>
<keyword evidence="8" id="KW-1185">Reference proteome</keyword>
<evidence type="ECO:0000256" key="1">
    <source>
        <dbReference type="ARBA" id="ARBA00005417"/>
    </source>
</evidence>
<dbReference type="InterPro" id="IPR003439">
    <property type="entry name" value="ABC_transporter-like_ATP-bd"/>
</dbReference>
<reference evidence="7 8" key="1">
    <citation type="submission" date="2018-03" db="EMBL/GenBank/DDBJ databases">
        <authorList>
            <person name="Guldener U."/>
        </authorList>
    </citation>
    <scope>NUCLEOTIDE SEQUENCE [LARGE SCALE GENOMIC DNA]</scope>
    <source>
        <strain evidence="7 8">DAOM196992</strain>
    </source>
</reference>
<feature type="domain" description="ABC transporter" evidence="6">
    <location>
        <begin position="202"/>
        <end position="446"/>
    </location>
</feature>
<keyword evidence="4" id="KW-0067">ATP-binding</keyword>
<sequence length="766" mass="83967">MTAAPIGLRTGLRLGRSLNRTNNVSIVLGASQRAYASFRPLHHAGPRRSDWASSSRKRSFSRSSHAPNATKDETRPPLLQLRNAWLRSVWAAQPDTSHSGTGGALDWTIRDRAKQECWAIIGPASERGGRARREVVDVSPHNLPRARSGSTTTETSLIFGGPASVFHHCSDQVILGRSRPKQASSKGGDDLTAICQQIHGRPYHPNVHPFLSDRMSGTAGELRRTPHDAIKHVSFATQIGGTGGEFVNYSARYGAIREQDRVTLYERLMDLLGVPVGLVAAQKMLPDPFAASTGTAGDAVGLFKWSSEQARQTANERALEADAVVRQMAPLLLIDDHLLHRPVIALSNGQTRRARILSSLVSGAELVVLEEPYSGIDAGTRQKLSQLFARLHAERRPRFVLVLREQDEVPDFITHLLRLDESGAISHLGERKSDDSNQATALSHDAKSEAAPRNLPARADPYDLLLRNAAEDVGRGDERQPPIISMNDVSVAYGNTKVLDSINLRIWPGDRIVLAGDNGSGKTTLLALILGDHPRSFSFPRDQLSLFGMARDEPLNARPLLGQRIGHLSPELFNAFPRKSAERGGLTVGEVIASGYGNVFARRSYSEAQKQRVWALLSRFAHLVKSSDGRTIMEDAVQADRGGAPDLADVRAVSSRGFTELSHGSQAVVLFLRALVGRPRLLVLDEPFQGMDAKQVETIRRFLDDSTARSVAPDRWAIGETAEEKAADTEARQQMAIVLVSHYESEWPTRFGRLIRLKGGLVEERV</sequence>
<evidence type="ECO:0000313" key="8">
    <source>
        <dbReference type="Proteomes" id="UP000323386"/>
    </source>
</evidence>
<dbReference type="Gene3D" id="3.40.50.300">
    <property type="entry name" value="P-loop containing nucleotide triphosphate hydrolases"/>
    <property type="match status" value="2"/>
</dbReference>
<evidence type="ECO:0000256" key="5">
    <source>
        <dbReference type="SAM" id="MobiDB-lite"/>
    </source>
</evidence>
<dbReference type="GO" id="GO:0016887">
    <property type="term" value="F:ATP hydrolysis activity"/>
    <property type="evidence" value="ECO:0007669"/>
    <property type="project" value="InterPro"/>
</dbReference>
<dbReference type="PANTHER" id="PTHR43117:SF4">
    <property type="entry name" value="OSMOPROTECTANT IMPORT ATP-BINDING PROTEIN OSMV"/>
    <property type="match status" value="1"/>
</dbReference>
<dbReference type="SUPFAM" id="SSF52540">
    <property type="entry name" value="P-loop containing nucleoside triphosphate hydrolases"/>
    <property type="match status" value="2"/>
</dbReference>
<dbReference type="GO" id="GO:0005524">
    <property type="term" value="F:ATP binding"/>
    <property type="evidence" value="ECO:0007669"/>
    <property type="project" value="UniProtKB-KW"/>
</dbReference>
<comment type="similarity">
    <text evidence="1">Belongs to the ABC transporter superfamily.</text>
</comment>
<evidence type="ECO:0000256" key="2">
    <source>
        <dbReference type="ARBA" id="ARBA00022448"/>
    </source>
</evidence>
<feature type="region of interest" description="Disordered" evidence="5">
    <location>
        <begin position="42"/>
        <end position="77"/>
    </location>
</feature>
<dbReference type="Pfam" id="PF00005">
    <property type="entry name" value="ABC_tran"/>
    <property type="match status" value="1"/>
</dbReference>
<dbReference type="CDD" id="cd00267">
    <property type="entry name" value="ABC_ATPase"/>
    <property type="match status" value="1"/>
</dbReference>
<dbReference type="InterPro" id="IPR027417">
    <property type="entry name" value="P-loop_NTPase"/>
</dbReference>
<dbReference type="Proteomes" id="UP000323386">
    <property type="component" value="Unassembled WGS sequence"/>
</dbReference>
<dbReference type="SMART" id="SM00382">
    <property type="entry name" value="AAA"/>
    <property type="match status" value="1"/>
</dbReference>
<proteinExistence type="inferred from homology"/>
<evidence type="ECO:0000256" key="3">
    <source>
        <dbReference type="ARBA" id="ARBA00022741"/>
    </source>
</evidence>
<evidence type="ECO:0000313" key="7">
    <source>
        <dbReference type="EMBL" id="SPO40934.1"/>
    </source>
</evidence>
<gene>
    <name evidence="7" type="ORF">PSFLO_06416</name>
</gene>
<evidence type="ECO:0000259" key="6">
    <source>
        <dbReference type="PROSITE" id="PS50893"/>
    </source>
</evidence>
<name>A0A5C3F8Z9_9BASI</name>
<dbReference type="InterPro" id="IPR003593">
    <property type="entry name" value="AAA+_ATPase"/>
</dbReference>
<organism evidence="7 8">
    <name type="scientific">Pseudozyma flocculosa</name>
    <dbReference type="NCBI Taxonomy" id="84751"/>
    <lineage>
        <taxon>Eukaryota</taxon>
        <taxon>Fungi</taxon>
        <taxon>Dikarya</taxon>
        <taxon>Basidiomycota</taxon>
        <taxon>Ustilaginomycotina</taxon>
        <taxon>Ustilaginomycetes</taxon>
        <taxon>Ustilaginales</taxon>
        <taxon>Ustilaginaceae</taxon>
        <taxon>Pseudozyma</taxon>
    </lineage>
</organism>
<dbReference type="PANTHER" id="PTHR43117">
    <property type="entry name" value="OSMOPROTECTANT IMPORT ATP-BINDING PROTEIN OSMV"/>
    <property type="match status" value="1"/>
</dbReference>
<accession>A0A5C3F8Z9</accession>